<dbReference type="EMBL" id="CAADFT010000080">
    <property type="protein sequence ID" value="VFK47269.1"/>
    <property type="molecule type" value="Genomic_DNA"/>
</dbReference>
<evidence type="ECO:0000313" key="1">
    <source>
        <dbReference type="EMBL" id="VFK47269.1"/>
    </source>
</evidence>
<accession>A0A450Z0I5</accession>
<dbReference type="AlphaFoldDB" id="A0A450Z0I5"/>
<sequence>MRTIVNKALQKNLWVIFSYLIRIVSRWVNLYQVAPCGLSGRVLRTVLRPSGRVDSPWTTSMLPTAYPHSQASRPQGPQGGIQQLFKQIKNVHLTLPF</sequence>
<name>A0A450Z0I5_9GAMM</name>
<gene>
    <name evidence="1" type="ORF">BECKTC1821E_GA0114239_10807</name>
</gene>
<proteinExistence type="predicted"/>
<protein>
    <submittedName>
        <fullName evidence="1">Uncharacterized protein</fullName>
    </submittedName>
</protein>
<reference evidence="1" key="1">
    <citation type="submission" date="2019-02" db="EMBL/GenBank/DDBJ databases">
        <authorList>
            <person name="Gruber-Vodicka R. H."/>
            <person name="Seah K. B. B."/>
        </authorList>
    </citation>
    <scope>NUCLEOTIDE SEQUENCE</scope>
    <source>
        <strain evidence="1">BECK_BZ125</strain>
    </source>
</reference>
<organism evidence="1">
    <name type="scientific">Candidatus Kentrum sp. TC</name>
    <dbReference type="NCBI Taxonomy" id="2126339"/>
    <lineage>
        <taxon>Bacteria</taxon>
        <taxon>Pseudomonadati</taxon>
        <taxon>Pseudomonadota</taxon>
        <taxon>Gammaproteobacteria</taxon>
        <taxon>Candidatus Kentrum</taxon>
    </lineage>
</organism>